<name>A0A2S1LQH4_9FLAO</name>
<keyword evidence="2" id="KW-1185">Reference proteome</keyword>
<proteinExistence type="predicted"/>
<dbReference type="Gene3D" id="3.30.65.10">
    <property type="entry name" value="Bacterial Topoisomerase I, domain 1"/>
    <property type="match status" value="1"/>
</dbReference>
<protein>
    <recommendedName>
        <fullName evidence="3">DNA topoisomerase type IA zn finger domain-containing protein</fullName>
    </recommendedName>
</protein>
<sequence length="67" mass="8094">MGNIFYLDMETREEAYEKQKKELVRLDRIKRRCECGGHFKDRVNKNTGEKFFGCNRYPKCKKTKSKL</sequence>
<accession>A0A2S1LQH4</accession>
<evidence type="ECO:0000313" key="2">
    <source>
        <dbReference type="Proteomes" id="UP000244677"/>
    </source>
</evidence>
<evidence type="ECO:0008006" key="3">
    <source>
        <dbReference type="Google" id="ProtNLM"/>
    </source>
</evidence>
<organism evidence="1 2">
    <name type="scientific">Flavobacterium kingsejongi</name>
    <dbReference type="NCBI Taxonomy" id="1678728"/>
    <lineage>
        <taxon>Bacteria</taxon>
        <taxon>Pseudomonadati</taxon>
        <taxon>Bacteroidota</taxon>
        <taxon>Flavobacteriia</taxon>
        <taxon>Flavobacteriales</taxon>
        <taxon>Flavobacteriaceae</taxon>
        <taxon>Flavobacterium</taxon>
    </lineage>
</organism>
<reference evidence="1 2" key="1">
    <citation type="submission" date="2017-04" db="EMBL/GenBank/DDBJ databases">
        <title>Complete genome sequence of Flavobacterium kingsejong AJ004.</title>
        <authorList>
            <person name="Lee P.C."/>
        </authorList>
    </citation>
    <scope>NUCLEOTIDE SEQUENCE [LARGE SCALE GENOMIC DNA]</scope>
    <source>
        <strain evidence="1 2">AJ004</strain>
    </source>
</reference>
<evidence type="ECO:0000313" key="1">
    <source>
        <dbReference type="EMBL" id="AWG26013.1"/>
    </source>
</evidence>
<dbReference type="EMBL" id="CP020919">
    <property type="protein sequence ID" value="AWG26013.1"/>
    <property type="molecule type" value="Genomic_DNA"/>
</dbReference>
<dbReference type="Proteomes" id="UP000244677">
    <property type="component" value="Chromosome"/>
</dbReference>
<dbReference type="AlphaFoldDB" id="A0A2S1LQH4"/>
<dbReference type="KEGG" id="fki:FK004_12655"/>
<gene>
    <name evidence="1" type="ORF">FK004_12655</name>
</gene>